<feature type="disulfide bond" evidence="16">
    <location>
        <begin position="30"/>
        <end position="47"/>
    </location>
</feature>
<keyword evidence="19" id="KW-1185">Reference proteome</keyword>
<dbReference type="GO" id="GO:0032981">
    <property type="term" value="P:mitochondrial respiratory chain complex I assembly"/>
    <property type="evidence" value="ECO:0007669"/>
    <property type="project" value="TreeGrafter"/>
</dbReference>
<evidence type="ECO:0000256" key="4">
    <source>
        <dbReference type="ARBA" id="ARBA00007372"/>
    </source>
</evidence>
<evidence type="ECO:0000256" key="1">
    <source>
        <dbReference type="ARBA" id="ARBA00003195"/>
    </source>
</evidence>
<evidence type="ECO:0000256" key="6">
    <source>
        <dbReference type="ARBA" id="ARBA00013482"/>
    </source>
</evidence>
<evidence type="ECO:0000256" key="8">
    <source>
        <dbReference type="ARBA" id="ARBA00022660"/>
    </source>
</evidence>
<keyword evidence="8" id="KW-0679">Respiratory chain</keyword>
<evidence type="ECO:0000256" key="15">
    <source>
        <dbReference type="ARBA" id="ARBA00032739"/>
    </source>
</evidence>
<feature type="compositionally biased region" description="Basic and acidic residues" evidence="17">
    <location>
        <begin position="80"/>
        <end position="95"/>
    </location>
</feature>
<evidence type="ECO:0000256" key="11">
    <source>
        <dbReference type="ARBA" id="ARBA00023128"/>
    </source>
</evidence>
<evidence type="ECO:0000313" key="19">
    <source>
        <dbReference type="Proteomes" id="UP001412239"/>
    </source>
</evidence>
<feature type="region of interest" description="Disordered" evidence="17">
    <location>
        <begin position="80"/>
        <end position="104"/>
    </location>
</feature>
<evidence type="ECO:0000256" key="3">
    <source>
        <dbReference type="ARBA" id="ARBA00004637"/>
    </source>
</evidence>
<evidence type="ECO:0000256" key="13">
    <source>
        <dbReference type="ARBA" id="ARBA00023157"/>
    </source>
</evidence>
<evidence type="ECO:0000313" key="18">
    <source>
        <dbReference type="EMBL" id="CUS07277.1"/>
    </source>
</evidence>
<evidence type="ECO:0000256" key="16">
    <source>
        <dbReference type="PIRSR" id="PIRSR619342-50"/>
    </source>
</evidence>
<keyword evidence="13 16" id="KW-1015">Disulfide bond</keyword>
<dbReference type="CDD" id="cd24141">
    <property type="entry name" value="NDUFS5-like"/>
    <property type="match status" value="1"/>
</dbReference>
<feature type="disulfide bond" evidence="16">
    <location>
        <begin position="20"/>
        <end position="57"/>
    </location>
</feature>
<gene>
    <name evidence="18" type="ORF">GSTUAT00008658001</name>
</gene>
<comment type="similarity">
    <text evidence="4">Belongs to the complex I NDUFS5 subunit family.</text>
</comment>
<keyword evidence="11" id="KW-0496">Mitochondrion</keyword>
<evidence type="ECO:0000256" key="7">
    <source>
        <dbReference type="ARBA" id="ARBA00022448"/>
    </source>
</evidence>
<dbReference type="GO" id="GO:0005743">
    <property type="term" value="C:mitochondrial inner membrane"/>
    <property type="evidence" value="ECO:0007669"/>
    <property type="project" value="UniProtKB-SubCell"/>
</dbReference>
<reference evidence="18" key="1">
    <citation type="submission" date="2015-10" db="EMBL/GenBank/DDBJ databases">
        <authorList>
            <person name="Regsiter A."/>
            <person name="william w."/>
        </authorList>
    </citation>
    <scope>NUCLEOTIDE SEQUENCE</scope>
    <source>
        <strain evidence="18">Montdore</strain>
    </source>
</reference>
<dbReference type="EMBL" id="LN891226">
    <property type="protein sequence ID" value="CUS07277.1"/>
    <property type="molecule type" value="Genomic_DNA"/>
</dbReference>
<dbReference type="Proteomes" id="UP001412239">
    <property type="component" value="Unassembled WGS sequence"/>
</dbReference>
<keyword evidence="12" id="KW-0472">Membrane</keyword>
<keyword evidence="10" id="KW-0249">Electron transport</keyword>
<evidence type="ECO:0000256" key="9">
    <source>
        <dbReference type="ARBA" id="ARBA00022792"/>
    </source>
</evidence>
<sequence>MPVPPPPYSLGSRADIMLKCFPFWQDLLSCYVVNTGTTTSDEGKWKCVPQRDDYYECLHHKKEIRKTQAIKAAYNRRLKQDPNFDTRKPEGEADIRSLGLLQKK</sequence>
<keyword evidence="7" id="KW-0813">Transport</keyword>
<comment type="subcellular location">
    <subcellularLocation>
        <location evidence="3">Mitochondrion inner membrane</location>
        <topology evidence="3">Peripheral membrane protein</topology>
    </subcellularLocation>
    <subcellularLocation>
        <location evidence="2">Mitochondrion intermembrane space</location>
    </subcellularLocation>
</comment>
<dbReference type="PANTHER" id="PTHR15224">
    <property type="entry name" value="NADH DEHYDROGENASE [UBIQUINONE] IRON-SULFUR PROTEIN 5"/>
    <property type="match status" value="1"/>
</dbReference>
<evidence type="ECO:0000256" key="17">
    <source>
        <dbReference type="SAM" id="MobiDB-lite"/>
    </source>
</evidence>
<proteinExistence type="inferred from homology"/>
<accession>A0A292PLA4</accession>
<dbReference type="GO" id="GO:0005758">
    <property type="term" value="C:mitochondrial intermembrane space"/>
    <property type="evidence" value="ECO:0007669"/>
    <property type="project" value="UniProtKB-SubCell"/>
</dbReference>
<dbReference type="AlphaFoldDB" id="A0A292PLA4"/>
<comment type="subunit">
    <text evidence="5">Mammalian complex I is composed of 45 different subunits. This is a component of the iron-sulfur (IP) fragment of the enzyme.</text>
</comment>
<evidence type="ECO:0000256" key="12">
    <source>
        <dbReference type="ARBA" id="ARBA00023136"/>
    </source>
</evidence>
<keyword evidence="9" id="KW-0999">Mitochondrion inner membrane</keyword>
<dbReference type="PANTHER" id="PTHR15224:SF1">
    <property type="entry name" value="NADH DEHYDROGENASE [UBIQUINONE] IRON-SULFUR PROTEIN 5"/>
    <property type="match status" value="1"/>
</dbReference>
<comment type="function">
    <text evidence="1">Accessory subunit of the mitochondrial membrane respiratory chain NADH dehydrogenase (Complex I), that is believed not to be involved in catalysis. Complex I functions in the transfer of electrons from NADH to the respiratory chain. The immediate electron acceptor for the enzyme is believed to be ubiquinone.</text>
</comment>
<evidence type="ECO:0000256" key="5">
    <source>
        <dbReference type="ARBA" id="ARBA00011261"/>
    </source>
</evidence>
<evidence type="ECO:0000256" key="14">
    <source>
        <dbReference type="ARBA" id="ARBA00031222"/>
    </source>
</evidence>
<protein>
    <recommendedName>
        <fullName evidence="6">NADH dehydrogenase [ubiquinone] iron-sulfur protein 5</fullName>
    </recommendedName>
    <alternativeName>
        <fullName evidence="14">Complex I-15 kDa</fullName>
    </alternativeName>
    <alternativeName>
        <fullName evidence="15">NADH-ubiquinone oxidoreductase 15 kDa subunit</fullName>
    </alternativeName>
</protein>
<organism evidence="18 19">
    <name type="scientific">Tuber aestivum</name>
    <name type="common">summer truffle</name>
    <dbReference type="NCBI Taxonomy" id="59557"/>
    <lineage>
        <taxon>Eukaryota</taxon>
        <taxon>Fungi</taxon>
        <taxon>Dikarya</taxon>
        <taxon>Ascomycota</taxon>
        <taxon>Pezizomycotina</taxon>
        <taxon>Pezizomycetes</taxon>
        <taxon>Pezizales</taxon>
        <taxon>Tuberaceae</taxon>
        <taxon>Tuber</taxon>
    </lineage>
</organism>
<evidence type="ECO:0000256" key="2">
    <source>
        <dbReference type="ARBA" id="ARBA00004569"/>
    </source>
</evidence>
<dbReference type="InterPro" id="IPR019342">
    <property type="entry name" value="NADH_UbQ_OxRdtase_FeS-su5"/>
</dbReference>
<name>A0A292PLA4_9PEZI</name>
<evidence type="ECO:0000256" key="10">
    <source>
        <dbReference type="ARBA" id="ARBA00022982"/>
    </source>
</evidence>